<dbReference type="InterPro" id="IPR036322">
    <property type="entry name" value="WD40_repeat_dom_sf"/>
</dbReference>
<evidence type="ECO:0000313" key="2">
    <source>
        <dbReference type="Proteomes" id="UP000694388"/>
    </source>
</evidence>
<dbReference type="Proteomes" id="UP000694388">
    <property type="component" value="Unplaced"/>
</dbReference>
<dbReference type="PANTHER" id="PTHR44666">
    <property type="entry name" value="WD REPEAT-CONTAINING PROTEIN 53"/>
    <property type="match status" value="1"/>
</dbReference>
<dbReference type="Ensembl" id="ENSEBUT00000010929.1">
    <property type="protein sequence ID" value="ENSEBUP00000010382.1"/>
    <property type="gene ID" value="ENSEBUG00000006683.1"/>
</dbReference>
<protein>
    <submittedName>
        <fullName evidence="1">Uncharacterized protein</fullName>
    </submittedName>
</protein>
<keyword evidence="2" id="KW-1185">Reference proteome</keyword>
<dbReference type="SMART" id="SM00320">
    <property type="entry name" value="WD40"/>
    <property type="match status" value="5"/>
</dbReference>
<dbReference type="InterPro" id="IPR015943">
    <property type="entry name" value="WD40/YVTN_repeat-like_dom_sf"/>
</dbReference>
<dbReference type="PANTHER" id="PTHR44666:SF1">
    <property type="entry name" value="WD REPEAT-CONTAINING PROTEIN 53"/>
    <property type="match status" value="1"/>
</dbReference>
<dbReference type="InterPro" id="IPR042453">
    <property type="entry name" value="WDR53"/>
</dbReference>
<reference evidence="1" key="1">
    <citation type="submission" date="2025-08" db="UniProtKB">
        <authorList>
            <consortium name="Ensembl"/>
        </authorList>
    </citation>
    <scope>IDENTIFICATION</scope>
</reference>
<dbReference type="InterPro" id="IPR001680">
    <property type="entry name" value="WD40_rpt"/>
</dbReference>
<dbReference type="OMA" id="ISCGLDC"/>
<name>A0A8C4Q5M5_EPTBU</name>
<sequence length="307" mass="33108">MTKTLWYCALGDGEDAMANCIAVHPNVDFCSDYDLIATGHVGGALRLWTDGGAAAGQTEGREPITALAWSHLHAHRLFVAHGSGVSELDLRQLSLTSVWDDELNSLSLAPSGSLLLSADDSGSVTSFNINEVLQSDRGSSSILGSHDNIASCVSFLPGQCDMAVSCGLDMKIILWNTRRRKRLWSADLSGSNGRQSTDPCVNPPLCHALSTSQHGSLFAVGAGDGTARVFTVNGNNQFLINDNGTPPQVCFCPKRIRPLLYTGGDDGQLHLWDVSGEGGKDHSRSSRRHRRQRKCHTGTTVMHFFFV</sequence>
<dbReference type="AlphaFoldDB" id="A0A8C4Q5M5"/>
<reference evidence="1" key="2">
    <citation type="submission" date="2025-09" db="UniProtKB">
        <authorList>
            <consortium name="Ensembl"/>
        </authorList>
    </citation>
    <scope>IDENTIFICATION</scope>
</reference>
<proteinExistence type="predicted"/>
<dbReference type="Gene3D" id="2.130.10.10">
    <property type="entry name" value="YVTN repeat-like/Quinoprotein amine dehydrogenase"/>
    <property type="match status" value="2"/>
</dbReference>
<organism evidence="1 2">
    <name type="scientific">Eptatretus burgeri</name>
    <name type="common">Inshore hagfish</name>
    <dbReference type="NCBI Taxonomy" id="7764"/>
    <lineage>
        <taxon>Eukaryota</taxon>
        <taxon>Metazoa</taxon>
        <taxon>Chordata</taxon>
        <taxon>Craniata</taxon>
        <taxon>Vertebrata</taxon>
        <taxon>Cyclostomata</taxon>
        <taxon>Myxini</taxon>
        <taxon>Myxiniformes</taxon>
        <taxon>Myxinidae</taxon>
        <taxon>Eptatretinae</taxon>
        <taxon>Eptatretus</taxon>
    </lineage>
</organism>
<evidence type="ECO:0000313" key="1">
    <source>
        <dbReference type="Ensembl" id="ENSEBUP00000010382.1"/>
    </source>
</evidence>
<accession>A0A8C4Q5M5</accession>
<dbReference type="SUPFAM" id="SSF50978">
    <property type="entry name" value="WD40 repeat-like"/>
    <property type="match status" value="1"/>
</dbReference>